<feature type="region of interest" description="Disordered" evidence="1">
    <location>
        <begin position="368"/>
        <end position="396"/>
    </location>
</feature>
<feature type="region of interest" description="Disordered" evidence="1">
    <location>
        <begin position="326"/>
        <end position="355"/>
    </location>
</feature>
<evidence type="ECO:0000313" key="2">
    <source>
        <dbReference type="EMBL" id="KAI1848081.1"/>
    </source>
</evidence>
<accession>A0A9Q0AI99</accession>
<dbReference type="Proteomes" id="UP000829685">
    <property type="component" value="Unassembled WGS sequence"/>
</dbReference>
<evidence type="ECO:0000313" key="3">
    <source>
        <dbReference type="Proteomes" id="UP000829685"/>
    </source>
</evidence>
<organism evidence="2 3">
    <name type="scientific">Neoarthrinium moseri</name>
    <dbReference type="NCBI Taxonomy" id="1658444"/>
    <lineage>
        <taxon>Eukaryota</taxon>
        <taxon>Fungi</taxon>
        <taxon>Dikarya</taxon>
        <taxon>Ascomycota</taxon>
        <taxon>Pezizomycotina</taxon>
        <taxon>Sordariomycetes</taxon>
        <taxon>Xylariomycetidae</taxon>
        <taxon>Amphisphaeriales</taxon>
        <taxon>Apiosporaceae</taxon>
        <taxon>Neoarthrinium</taxon>
    </lineage>
</organism>
<feature type="compositionally biased region" description="Polar residues" evidence="1">
    <location>
        <begin position="372"/>
        <end position="396"/>
    </location>
</feature>
<sequence>MPLSGSGFEKEDNIQSTSSHLAGWHLPASQPSNVELSRGLPNPRPDSAKRFVARVQRTASDWAEVERKPAPNALFEIWKQLIAVLKAFIEAYMESKKAYLEQATQSAAEGMIDLLRGHQLMKKLPDASSNFCSFLLHCVCTVLVGSGEDLNTVERFIKKVLPIAGDQKYFARLRTATKHTSKLIEGFADGFPDLQSCSHPYSQLMLFCCPAMSILRKWSESAKKAPKAADFMSKLEFAKEDAYLSFSPPFMLACSGLQLDKINKALGTSLNMDKYNQRFSVAERELASQALPTDDRRTELEDLSTHLASNHLHFLAEVAISDASLGPRNQEDLGSTLSSAWPRAHNEESDSQAPAKVRIISRAVNHEEATGNADTWNTSDYPAQTHDTTPTEDNALTTTGQLRSSCCEMLLSTKEHRTFPPTSKKRKANGTSAVTDREGVCCKFRWFCKAGVSPGSGNYNMLSISRPNKGLTADFNSVPHNPNGPGHATGSPYEDRPAINCVCPGQYENDSNLSFEQESHTEPLQSRLTWSSAGTTSCHETRPPVEELHSVPTNLAEQIAILSAWAHGNAESSQECRLSAYQRSLLASRILPMVTRWIGSPRGYQEGRGEDIRVFHRLPNQSFILAPLVSQATGMRPGDHQVEMRQRQFG</sequence>
<keyword evidence="3" id="KW-1185">Reference proteome</keyword>
<feature type="region of interest" description="Disordered" evidence="1">
    <location>
        <begin position="515"/>
        <end position="547"/>
    </location>
</feature>
<dbReference type="EMBL" id="JAFIMR010000092">
    <property type="protein sequence ID" value="KAI1848081.1"/>
    <property type="molecule type" value="Genomic_DNA"/>
</dbReference>
<dbReference type="AlphaFoldDB" id="A0A9Q0AI99"/>
<comment type="caution">
    <text evidence="2">The sequence shown here is derived from an EMBL/GenBank/DDBJ whole genome shotgun (WGS) entry which is preliminary data.</text>
</comment>
<name>A0A9Q0AI99_9PEZI</name>
<protein>
    <submittedName>
        <fullName evidence="2">Uncharacterized protein</fullName>
    </submittedName>
</protein>
<gene>
    <name evidence="2" type="ORF">JX265_013870</name>
</gene>
<proteinExistence type="predicted"/>
<evidence type="ECO:0000256" key="1">
    <source>
        <dbReference type="SAM" id="MobiDB-lite"/>
    </source>
</evidence>
<feature type="compositionally biased region" description="Polar residues" evidence="1">
    <location>
        <begin position="515"/>
        <end position="538"/>
    </location>
</feature>
<reference evidence="2" key="1">
    <citation type="submission" date="2021-03" db="EMBL/GenBank/DDBJ databases">
        <title>Revisited historic fungal species revealed as producer of novel bioactive compounds through whole genome sequencing and comparative genomics.</title>
        <authorList>
            <person name="Vignolle G.A."/>
            <person name="Hochenegger N."/>
            <person name="Mach R.L."/>
            <person name="Mach-Aigner A.R."/>
            <person name="Javad Rahimi M."/>
            <person name="Salim K.A."/>
            <person name="Chan C.M."/>
            <person name="Lim L.B.L."/>
            <person name="Cai F."/>
            <person name="Druzhinina I.S."/>
            <person name="U'Ren J.M."/>
            <person name="Derntl C."/>
        </authorList>
    </citation>
    <scope>NUCLEOTIDE SEQUENCE</scope>
    <source>
        <strain evidence="2">TUCIM 5799</strain>
    </source>
</reference>